<dbReference type="AlphaFoldDB" id="A0A517P494"/>
<dbReference type="InterPro" id="IPR022560">
    <property type="entry name" value="DUF3473"/>
</dbReference>
<dbReference type="PROSITE" id="PS51677">
    <property type="entry name" value="NODB"/>
    <property type="match status" value="1"/>
</dbReference>
<dbReference type="GO" id="GO:0016810">
    <property type="term" value="F:hydrolase activity, acting on carbon-nitrogen (but not peptide) bonds"/>
    <property type="evidence" value="ECO:0007669"/>
    <property type="project" value="InterPro"/>
</dbReference>
<dbReference type="InterPro" id="IPR045235">
    <property type="entry name" value="PuuE_HpPgdA-like"/>
</dbReference>
<keyword evidence="3" id="KW-1185">Reference proteome</keyword>
<dbReference type="NCBIfam" id="TIGR03006">
    <property type="entry name" value="pepcterm_polyde"/>
    <property type="match status" value="1"/>
</dbReference>
<keyword evidence="2" id="KW-0378">Hydrolase</keyword>
<dbReference type="Proteomes" id="UP000318741">
    <property type="component" value="Chromosome"/>
</dbReference>
<dbReference type="InterPro" id="IPR011330">
    <property type="entry name" value="Glyco_hydro/deAcase_b/a-brl"/>
</dbReference>
<feature type="domain" description="NodB homology" evidence="1">
    <location>
        <begin position="15"/>
        <end position="303"/>
    </location>
</feature>
<dbReference type="Pfam" id="PF01522">
    <property type="entry name" value="Polysacc_deac_1"/>
    <property type="match status" value="1"/>
</dbReference>
<evidence type="ECO:0000313" key="2">
    <source>
        <dbReference type="EMBL" id="QDT14191.1"/>
    </source>
</evidence>
<gene>
    <name evidence="2" type="primary">pgdA</name>
    <name evidence="2" type="ORF">CA12_02590</name>
</gene>
<dbReference type="EC" id="3.5.1.-" evidence="2"/>
<dbReference type="OrthoDB" id="258610at2"/>
<evidence type="ECO:0000313" key="3">
    <source>
        <dbReference type="Proteomes" id="UP000318741"/>
    </source>
</evidence>
<accession>A0A517P494</accession>
<sequence length="303" mass="33427">MDVEDYFQVSGFADRIDVSSWDDRELRVEDSTRRVLALLRRRNVRGTFFILGWVADRCPSLVAEIAAAGHEIGSHGYWHQLVYDQTPGEFREDLRRSVDAIGAAGGGRTTCYRAPSFSITDCSRWAVDVLVEEGFTVDSSVFPVRRGRYGVPGASATIHRLAGPAGGELWEVPPTVVRVGAGRRGLNLPAAGGGYFRFFPESLTAAMQRRAAHGEGRPVIFYIHPWEVDPDQPRLPGTRMNRFRHYLNLNKTEGRLDRMLGRLPFGTLGEVVETHAAANGLSELSFQESASPPEWVAVGAGPC</sequence>
<name>A0A517P494_9PLAN</name>
<dbReference type="CDD" id="cd10941">
    <property type="entry name" value="CE4_PuuE_HpPgdA_like_2"/>
    <property type="match status" value="1"/>
</dbReference>
<dbReference type="PANTHER" id="PTHR47561:SF1">
    <property type="entry name" value="POLYSACCHARIDE DEACETYLASE FAMILY PROTEIN (AFU_ORTHOLOGUE AFUA_6G05030)"/>
    <property type="match status" value="1"/>
</dbReference>
<reference evidence="2 3" key="1">
    <citation type="submission" date="2019-02" db="EMBL/GenBank/DDBJ databases">
        <title>Deep-cultivation of Planctomycetes and their phenomic and genomic characterization uncovers novel biology.</title>
        <authorList>
            <person name="Wiegand S."/>
            <person name="Jogler M."/>
            <person name="Boedeker C."/>
            <person name="Pinto D."/>
            <person name="Vollmers J."/>
            <person name="Rivas-Marin E."/>
            <person name="Kohn T."/>
            <person name="Peeters S.H."/>
            <person name="Heuer A."/>
            <person name="Rast P."/>
            <person name="Oberbeckmann S."/>
            <person name="Bunk B."/>
            <person name="Jeske O."/>
            <person name="Meyerdierks A."/>
            <person name="Storesund J.E."/>
            <person name="Kallscheuer N."/>
            <person name="Luecker S."/>
            <person name="Lage O.M."/>
            <person name="Pohl T."/>
            <person name="Merkel B.J."/>
            <person name="Hornburger P."/>
            <person name="Mueller R.-W."/>
            <person name="Bruemmer F."/>
            <person name="Labrenz M."/>
            <person name="Spormann A.M."/>
            <person name="Op den Camp H."/>
            <person name="Overmann J."/>
            <person name="Amann R."/>
            <person name="Jetten M.S.M."/>
            <person name="Mascher T."/>
            <person name="Medema M.H."/>
            <person name="Devos D.P."/>
            <person name="Kaster A.-K."/>
            <person name="Ovreas L."/>
            <person name="Rohde M."/>
            <person name="Galperin M.Y."/>
            <person name="Jogler C."/>
        </authorList>
    </citation>
    <scope>NUCLEOTIDE SEQUENCE [LARGE SCALE GENOMIC DNA]</scope>
    <source>
        <strain evidence="2 3">CA12</strain>
    </source>
</reference>
<protein>
    <submittedName>
        <fullName evidence="2">Peptidoglycan deacetylase</fullName>
        <ecNumber evidence="2">3.5.1.-</ecNumber>
    </submittedName>
</protein>
<dbReference type="InterPro" id="IPR014344">
    <property type="entry name" value="XrtA_polysacc_deacetyl"/>
</dbReference>
<dbReference type="InterPro" id="IPR002509">
    <property type="entry name" value="NODB_dom"/>
</dbReference>
<dbReference type="Gene3D" id="3.20.20.370">
    <property type="entry name" value="Glycoside hydrolase/deacetylase"/>
    <property type="match status" value="1"/>
</dbReference>
<evidence type="ECO:0000259" key="1">
    <source>
        <dbReference type="PROSITE" id="PS51677"/>
    </source>
</evidence>
<dbReference type="Pfam" id="PF11959">
    <property type="entry name" value="DUF3473"/>
    <property type="match status" value="1"/>
</dbReference>
<proteinExistence type="predicted"/>
<dbReference type="GO" id="GO:0005975">
    <property type="term" value="P:carbohydrate metabolic process"/>
    <property type="evidence" value="ECO:0007669"/>
    <property type="project" value="InterPro"/>
</dbReference>
<dbReference type="EMBL" id="CP036265">
    <property type="protein sequence ID" value="QDT14191.1"/>
    <property type="molecule type" value="Genomic_DNA"/>
</dbReference>
<dbReference type="KEGG" id="acaf:CA12_02590"/>
<organism evidence="2 3">
    <name type="scientific">Alienimonas californiensis</name>
    <dbReference type="NCBI Taxonomy" id="2527989"/>
    <lineage>
        <taxon>Bacteria</taxon>
        <taxon>Pseudomonadati</taxon>
        <taxon>Planctomycetota</taxon>
        <taxon>Planctomycetia</taxon>
        <taxon>Planctomycetales</taxon>
        <taxon>Planctomycetaceae</taxon>
        <taxon>Alienimonas</taxon>
    </lineage>
</organism>
<dbReference type="PANTHER" id="PTHR47561">
    <property type="entry name" value="POLYSACCHARIDE DEACETYLASE FAMILY PROTEIN (AFU_ORTHOLOGUE AFUA_6G05030)"/>
    <property type="match status" value="1"/>
</dbReference>
<dbReference type="SUPFAM" id="SSF88713">
    <property type="entry name" value="Glycoside hydrolase/deacetylase"/>
    <property type="match status" value="1"/>
</dbReference>